<dbReference type="Gene3D" id="3.30.1240.20">
    <property type="match status" value="1"/>
</dbReference>
<dbReference type="InterPro" id="IPR005002">
    <property type="entry name" value="PMM"/>
</dbReference>
<dbReference type="Gene3D" id="3.40.50.1000">
    <property type="entry name" value="HAD superfamily/HAD-like"/>
    <property type="match status" value="1"/>
</dbReference>
<evidence type="ECO:0000256" key="10">
    <source>
        <dbReference type="PIRSR" id="PIRSR605002-1"/>
    </source>
</evidence>
<evidence type="ECO:0000256" key="6">
    <source>
        <dbReference type="ARBA" id="ARBA00022490"/>
    </source>
</evidence>
<dbReference type="CDD" id="cd02585">
    <property type="entry name" value="HAD_PMM"/>
    <property type="match status" value="1"/>
</dbReference>
<dbReference type="FunFam" id="3.30.1240.20:FF:000001">
    <property type="entry name" value="Phosphomannomutase"/>
    <property type="match status" value="1"/>
</dbReference>
<dbReference type="GO" id="GO:0004615">
    <property type="term" value="F:phosphomannomutase activity"/>
    <property type="evidence" value="ECO:0007669"/>
    <property type="project" value="UniProtKB-EC"/>
</dbReference>
<protein>
    <recommendedName>
        <fullName evidence="5 13">Phosphomannomutase</fullName>
        <ecNumber evidence="5 13">5.4.2.8</ecNumber>
    </recommendedName>
</protein>
<dbReference type="AlphaFoldDB" id="A0A0D2VGI8"/>
<name>A0A0D2VGI8_CAPO3</name>
<dbReference type="InterPro" id="IPR006379">
    <property type="entry name" value="HAD-SF_hydro_IIB"/>
</dbReference>
<feature type="binding site" evidence="11">
    <location>
        <position position="125"/>
    </location>
    <ligand>
        <name>alpha-D-mannose 1-phosphate</name>
        <dbReference type="ChEBI" id="CHEBI:58409"/>
    </ligand>
</feature>
<dbReference type="SFLD" id="SFLDS00003">
    <property type="entry name" value="Haloacid_Dehalogenase"/>
    <property type="match status" value="1"/>
</dbReference>
<dbReference type="GO" id="GO:0005829">
    <property type="term" value="C:cytosol"/>
    <property type="evidence" value="ECO:0007669"/>
    <property type="project" value="TreeGrafter"/>
</dbReference>
<evidence type="ECO:0000256" key="4">
    <source>
        <dbReference type="ARBA" id="ARBA00011738"/>
    </source>
</evidence>
<feature type="binding site" evidence="12">
    <location>
        <position position="13"/>
    </location>
    <ligand>
        <name>Mg(2+)</name>
        <dbReference type="ChEBI" id="CHEBI:18420"/>
        <label>1</label>
    </ligand>
</feature>
<comment type="subcellular location">
    <subcellularLocation>
        <location evidence="1 13">Cytoplasm</location>
    </subcellularLocation>
</comment>
<evidence type="ECO:0000256" key="2">
    <source>
        <dbReference type="ARBA" id="ARBA00004699"/>
    </source>
</evidence>
<dbReference type="GO" id="GO:0006487">
    <property type="term" value="P:protein N-linked glycosylation"/>
    <property type="evidence" value="ECO:0007669"/>
    <property type="project" value="TreeGrafter"/>
</dbReference>
<evidence type="ECO:0000256" key="7">
    <source>
        <dbReference type="ARBA" id="ARBA00022723"/>
    </source>
</evidence>
<evidence type="ECO:0000313" key="14">
    <source>
        <dbReference type="EMBL" id="KJE88992.1"/>
    </source>
</evidence>
<comment type="cofactor">
    <cofactor evidence="12">
        <name>Mg(2+)</name>
        <dbReference type="ChEBI" id="CHEBI:18420"/>
    </cofactor>
</comment>
<dbReference type="SFLD" id="SFLDG01140">
    <property type="entry name" value="C2.B:_Phosphomannomutase_and_P"/>
    <property type="match status" value="1"/>
</dbReference>
<feature type="binding site" evidence="12">
    <location>
        <position position="211"/>
    </location>
    <ligand>
        <name>Mg(2+)</name>
        <dbReference type="ChEBI" id="CHEBI:18420"/>
        <label>1</label>
    </ligand>
</feature>
<feature type="binding site" evidence="11">
    <location>
        <position position="181"/>
    </location>
    <ligand>
        <name>alpha-D-mannose 1-phosphate</name>
        <dbReference type="ChEBI" id="CHEBI:58409"/>
    </ligand>
</feature>
<dbReference type="SUPFAM" id="SSF56784">
    <property type="entry name" value="HAD-like"/>
    <property type="match status" value="1"/>
</dbReference>
<dbReference type="SFLD" id="SFLDG01143">
    <property type="entry name" value="C2.B.3:_Phosphomannomutase_Lik"/>
    <property type="match status" value="1"/>
</dbReference>
<dbReference type="PhylomeDB" id="A0A0D2VGI8"/>
<keyword evidence="6 13" id="KW-0963">Cytoplasm</keyword>
<dbReference type="InterPro" id="IPR043169">
    <property type="entry name" value="PMM_cap"/>
</dbReference>
<dbReference type="PANTHER" id="PTHR10466:SF0">
    <property type="entry name" value="PHOSPHOMANNOMUTASE"/>
    <property type="match status" value="1"/>
</dbReference>
<feature type="binding site" evidence="11">
    <location>
        <position position="143"/>
    </location>
    <ligand>
        <name>alpha-D-mannose 1-phosphate</name>
        <dbReference type="ChEBI" id="CHEBI:58409"/>
    </ligand>
</feature>
<dbReference type="GO" id="GO:0006013">
    <property type="term" value="P:mannose metabolic process"/>
    <property type="evidence" value="ECO:0007669"/>
    <property type="project" value="TreeGrafter"/>
</dbReference>
<dbReference type="InterPro" id="IPR023214">
    <property type="entry name" value="HAD_sf"/>
</dbReference>
<dbReference type="SFLD" id="SFLDF00445">
    <property type="entry name" value="alpha-phosphomannomutase"/>
    <property type="match status" value="1"/>
</dbReference>
<feature type="active site" description="Nucleophile" evidence="10">
    <location>
        <position position="13"/>
    </location>
</feature>
<dbReference type="EMBL" id="KE346360">
    <property type="protein sequence ID" value="KJE88992.1"/>
    <property type="molecule type" value="Genomic_DNA"/>
</dbReference>
<gene>
    <name evidence="14" type="ORF">CAOG_000556</name>
</gene>
<keyword evidence="7 12" id="KW-0479">Metal-binding</keyword>
<organism evidence="14 15">
    <name type="scientific">Capsaspora owczarzaki (strain ATCC 30864)</name>
    <dbReference type="NCBI Taxonomy" id="595528"/>
    <lineage>
        <taxon>Eukaryota</taxon>
        <taxon>Filasterea</taxon>
        <taxon>Capsaspora</taxon>
    </lineage>
</organism>
<evidence type="ECO:0000313" key="15">
    <source>
        <dbReference type="Proteomes" id="UP000008743"/>
    </source>
</evidence>
<evidence type="ECO:0000256" key="9">
    <source>
        <dbReference type="ARBA" id="ARBA00023235"/>
    </source>
</evidence>
<dbReference type="STRING" id="595528.A0A0D2VGI8"/>
<comment type="subunit">
    <text evidence="4 13">Homodimer.</text>
</comment>
<evidence type="ECO:0000256" key="3">
    <source>
        <dbReference type="ARBA" id="ARBA00009736"/>
    </source>
</evidence>
<dbReference type="RefSeq" id="XP_004365427.1">
    <property type="nucleotide sequence ID" value="XM_004365370.2"/>
</dbReference>
<feature type="binding site" evidence="12">
    <location>
        <position position="15"/>
    </location>
    <ligand>
        <name>Mg(2+)</name>
        <dbReference type="ChEBI" id="CHEBI:18420"/>
        <label>1</label>
    </ligand>
</feature>
<dbReference type="Proteomes" id="UP000008743">
    <property type="component" value="Unassembled WGS sequence"/>
</dbReference>
<reference evidence="15" key="1">
    <citation type="submission" date="2011-02" db="EMBL/GenBank/DDBJ databases">
        <title>The Genome Sequence of Capsaspora owczarzaki ATCC 30864.</title>
        <authorList>
            <person name="Russ C."/>
            <person name="Cuomo C."/>
            <person name="Burger G."/>
            <person name="Gray M.W."/>
            <person name="Holland P.W.H."/>
            <person name="King N."/>
            <person name="Lang F.B.F."/>
            <person name="Roger A.J."/>
            <person name="Ruiz-Trillo I."/>
            <person name="Young S.K."/>
            <person name="Zeng Q."/>
            <person name="Gargeya S."/>
            <person name="Alvarado L."/>
            <person name="Berlin A."/>
            <person name="Chapman S.B."/>
            <person name="Chen Z."/>
            <person name="Freedman E."/>
            <person name="Gellesch M."/>
            <person name="Goldberg J."/>
            <person name="Griggs A."/>
            <person name="Gujja S."/>
            <person name="Heilman E."/>
            <person name="Heiman D."/>
            <person name="Howarth C."/>
            <person name="Mehta T."/>
            <person name="Neiman D."/>
            <person name="Pearson M."/>
            <person name="Roberts A."/>
            <person name="Saif S."/>
            <person name="Shea T."/>
            <person name="Shenoy N."/>
            <person name="Sisk P."/>
            <person name="Stolte C."/>
            <person name="Sykes S."/>
            <person name="White J."/>
            <person name="Yandava C."/>
            <person name="Haas B."/>
            <person name="Nusbaum C."/>
            <person name="Birren B."/>
        </authorList>
    </citation>
    <scope>NUCLEOTIDE SEQUENCE</scope>
    <source>
        <strain evidence="15">ATCC 30864</strain>
    </source>
</reference>
<dbReference type="FunCoup" id="A0A0D2VGI8">
    <property type="interactions" value="321"/>
</dbReference>
<feature type="binding site" evidence="11">
    <location>
        <position position="183"/>
    </location>
    <ligand>
        <name>alpha-D-mannose 1-phosphate</name>
        <dbReference type="ChEBI" id="CHEBI:58409"/>
    </ligand>
</feature>
<dbReference type="NCBIfam" id="TIGR01484">
    <property type="entry name" value="HAD-SF-IIB"/>
    <property type="match status" value="1"/>
</dbReference>
<comment type="function">
    <text evidence="13">Involved in the synthesis of the GDP-mannose and dolichol-phosphate-mannose required for a number of critical mannosyl transfer reactions.</text>
</comment>
<evidence type="ECO:0000256" key="5">
    <source>
        <dbReference type="ARBA" id="ARBA00012730"/>
    </source>
</evidence>
<dbReference type="UniPathway" id="UPA00126">
    <property type="reaction ID" value="UER00424"/>
</dbReference>
<feature type="binding site" evidence="12">
    <location>
        <position position="223"/>
    </location>
    <ligand>
        <name>Mg(2+)</name>
        <dbReference type="ChEBI" id="CHEBI:18420"/>
        <label>1</label>
    </ligand>
</feature>
<dbReference type="GO" id="GO:0009298">
    <property type="term" value="P:GDP-mannose biosynthetic process"/>
    <property type="evidence" value="ECO:0007669"/>
    <property type="project" value="UniProtKB-UniPathway"/>
</dbReference>
<evidence type="ECO:0000256" key="1">
    <source>
        <dbReference type="ARBA" id="ARBA00004496"/>
    </source>
</evidence>
<comment type="pathway">
    <text evidence="2 13">Nucleotide-sugar biosynthesis; GDP-alpha-D-mannose biosynthesis; alpha-D-mannose 1-phosphate from D-fructose 6-phosphate: step 2/2.</text>
</comment>
<dbReference type="eggNOG" id="KOG3189">
    <property type="taxonomic scope" value="Eukaryota"/>
</dbReference>
<keyword evidence="9 13" id="KW-0413">Isomerase</keyword>
<keyword evidence="8 12" id="KW-0460">Magnesium</keyword>
<dbReference type="InParanoid" id="A0A0D2VGI8"/>
<dbReference type="InterPro" id="IPR036412">
    <property type="entry name" value="HAD-like_sf"/>
</dbReference>
<feature type="binding site" evidence="11">
    <location>
        <position position="22"/>
    </location>
    <ligand>
        <name>alpha-D-mannose 1-phosphate</name>
        <dbReference type="ChEBI" id="CHEBI:58409"/>
    </ligand>
</feature>
<dbReference type="EC" id="5.4.2.8" evidence="5 13"/>
<dbReference type="OMA" id="ISHRVYT"/>
<feature type="active site" description="Proton donor/acceptor" evidence="10">
    <location>
        <position position="15"/>
    </location>
</feature>
<comment type="similarity">
    <text evidence="3 13">Belongs to the eukaryotic PMM family.</text>
</comment>
<evidence type="ECO:0000256" key="13">
    <source>
        <dbReference type="RuleBase" id="RU361118"/>
    </source>
</evidence>
<dbReference type="Pfam" id="PF03332">
    <property type="entry name" value="PMM"/>
    <property type="match status" value="1"/>
</dbReference>
<dbReference type="PANTHER" id="PTHR10466">
    <property type="entry name" value="PHOSPHOMANNOMUTASE"/>
    <property type="match status" value="1"/>
</dbReference>
<dbReference type="GO" id="GO:0046872">
    <property type="term" value="F:metal ion binding"/>
    <property type="evidence" value="ECO:0007669"/>
    <property type="project" value="UniProtKB-KW"/>
</dbReference>
<sequence length="249" mass="27961">MAARDESTLVLFDVDGTLTPSRLIISPQMKQLLQRLRERVNVGIVGGSDLPKIEEQLDTKTIGEDYDYVFSENGVVAKLHGENAPAQSVVKFLGEENLQELLNFVLRYIADLKIPKKRGTFIEMRQGMINISPIGRGCTHAERLEFFELDNKQGIRAAMVKALQEKFAHLSMKYSIGGQISIDVFPIGWDKTFCLTHLEPGKFKTIHFFGDKTSPGGNDYEIFSHSSVQGHTVLNPDDTAVQLNQLFFK</sequence>
<keyword evidence="15" id="KW-1185">Reference proteome</keyword>
<proteinExistence type="inferred from homology"/>
<dbReference type="OrthoDB" id="10264771at2759"/>
<feature type="binding site" evidence="11">
    <location>
        <position position="136"/>
    </location>
    <ligand>
        <name>alpha-D-mannose 1-phosphate</name>
        <dbReference type="ChEBI" id="CHEBI:58409"/>
    </ligand>
</feature>
<comment type="catalytic activity">
    <reaction evidence="13">
        <text>alpha-D-mannose 1-phosphate = D-mannose 6-phosphate</text>
        <dbReference type="Rhea" id="RHEA:11140"/>
        <dbReference type="ChEBI" id="CHEBI:58409"/>
        <dbReference type="ChEBI" id="CHEBI:58735"/>
        <dbReference type="EC" id="5.4.2.8"/>
    </reaction>
</comment>
<evidence type="ECO:0000256" key="11">
    <source>
        <dbReference type="PIRSR" id="PIRSR605002-2"/>
    </source>
</evidence>
<accession>A0A0D2VGI8</accession>
<evidence type="ECO:0000256" key="12">
    <source>
        <dbReference type="PIRSR" id="PIRSR605002-3"/>
    </source>
</evidence>
<evidence type="ECO:0000256" key="8">
    <source>
        <dbReference type="ARBA" id="ARBA00022842"/>
    </source>
</evidence>